<accession>A0A9Q9PBB9</accession>
<sequence length="154" mass="16423">MTRKRLLIAFAAIAVLAVAAAVVVIAARLPHRGSEVAATSTPIPTRSAAPSSEEVAHTVADRFCQPTETKNAWQRSLTPYLTPEAWQLYSAVRPGNVPCAGIHDDRTPVGDQQTSTDQAFQFTASTGGPITVTLHRDTKADPWLASYINAGGQE</sequence>
<protein>
    <submittedName>
        <fullName evidence="1">Uncharacterized protein</fullName>
    </submittedName>
</protein>
<dbReference type="EMBL" id="CP106880">
    <property type="protein sequence ID" value="UYC82730.1"/>
    <property type="molecule type" value="Genomic_DNA"/>
</dbReference>
<keyword evidence="1" id="KW-0614">Plasmid</keyword>
<proteinExistence type="predicted"/>
<name>A0A9Q9PBB9_9MICO</name>
<dbReference type="RefSeq" id="WP_214585427.1">
    <property type="nucleotide sequence ID" value="NZ_CP104936.1"/>
</dbReference>
<dbReference type="GeneID" id="99625309"/>
<evidence type="ECO:0000313" key="2">
    <source>
        <dbReference type="Proteomes" id="UP001062223"/>
    </source>
</evidence>
<dbReference type="AlphaFoldDB" id="A0A9Q9PBB9"/>
<dbReference type="KEGG" id="cpoi:OE229_18030"/>
<gene>
    <name evidence="1" type="ORF">OE229_18030</name>
</gene>
<reference evidence="1" key="1">
    <citation type="submission" date="2022-09" db="EMBL/GenBank/DDBJ databases">
        <title>Taxonomy of Curtobacterium flaccumfaciens.</title>
        <authorList>
            <person name="Osdaghi E."/>
            <person name="Taghavi S.M."/>
            <person name="Hamidizade M."/>
            <person name="Abachi H."/>
            <person name="Fazliarab A."/>
            <person name="Baeyen S."/>
            <person name="Portier P."/>
            <person name="Van Vaerenbergh J."/>
            <person name="Jacques M.-A."/>
        </authorList>
    </citation>
    <scope>NUCLEOTIDE SEQUENCE</scope>
    <source>
        <strain evidence="1">AGQB46</strain>
        <plasmid evidence="1">unnamed</plasmid>
    </source>
</reference>
<evidence type="ECO:0000313" key="1">
    <source>
        <dbReference type="EMBL" id="UYC82730.1"/>
    </source>
</evidence>
<geneLocation type="plasmid" evidence="1 2">
    <name>unnamed</name>
</geneLocation>
<dbReference type="Proteomes" id="UP001062223">
    <property type="component" value="Plasmid unnamed"/>
</dbReference>
<organism evidence="1 2">
    <name type="scientific">Curtobacterium poinsettiae</name>
    <dbReference type="NCBI Taxonomy" id="159612"/>
    <lineage>
        <taxon>Bacteria</taxon>
        <taxon>Bacillati</taxon>
        <taxon>Actinomycetota</taxon>
        <taxon>Actinomycetes</taxon>
        <taxon>Micrococcales</taxon>
        <taxon>Microbacteriaceae</taxon>
        <taxon>Curtobacterium</taxon>
    </lineage>
</organism>